<dbReference type="PIRSF" id="PIRSF000190">
    <property type="entry name" value="Pyd_amn-ph_oxd"/>
    <property type="match status" value="1"/>
</dbReference>
<dbReference type="GeneID" id="100374410"/>
<evidence type="ECO:0000256" key="3">
    <source>
        <dbReference type="ARBA" id="ARBA00004738"/>
    </source>
</evidence>
<keyword evidence="12" id="KW-1185">Reference proteome</keyword>
<evidence type="ECO:0000256" key="2">
    <source>
        <dbReference type="ARBA" id="ARBA00003691"/>
    </source>
</evidence>
<organism evidence="12 13">
    <name type="scientific">Saccoglossus kowalevskii</name>
    <name type="common">Acorn worm</name>
    <dbReference type="NCBI Taxonomy" id="10224"/>
    <lineage>
        <taxon>Eukaryota</taxon>
        <taxon>Metazoa</taxon>
        <taxon>Hemichordata</taxon>
        <taxon>Enteropneusta</taxon>
        <taxon>Harrimaniidae</taxon>
        <taxon>Saccoglossus</taxon>
    </lineage>
</organism>
<proteinExistence type="inferred from homology"/>
<comment type="similarity">
    <text evidence="5">Belongs to the pyridoxamine 5'-phosphate oxidase family.</text>
</comment>
<evidence type="ECO:0000256" key="4">
    <source>
        <dbReference type="ARBA" id="ARBA00005037"/>
    </source>
</evidence>
<dbReference type="InterPro" id="IPR012349">
    <property type="entry name" value="Split_barrel_FMN-bd"/>
</dbReference>
<comment type="function">
    <text evidence="2">Catalyzes the oxidation of either pyridoxine 5'-phosphate (PNP) or pyridoxamine 5'-phosphate (PMP) into pyridoxal 5'-phosphate (PLP).</text>
</comment>
<dbReference type="EC" id="1.4.3.5" evidence="6"/>
<feature type="domain" description="Pyridoxine 5'-phosphate oxidase dimerisation C-terminal" evidence="11">
    <location>
        <begin position="123"/>
        <end position="177"/>
    </location>
</feature>
<name>A0ABM0GLN9_SACKO</name>
<evidence type="ECO:0000256" key="9">
    <source>
        <dbReference type="ARBA" id="ARBA00023002"/>
    </source>
</evidence>
<evidence type="ECO:0000256" key="8">
    <source>
        <dbReference type="ARBA" id="ARBA00022643"/>
    </source>
</evidence>
<sequence length="177" mass="20409">MSDSPEGRPSARCLLLKGFTRAGFQFFTDYESRKARDLASNPYAALVFFWEPLHRSVRVQGSVEKVSVEESTEYFRSRPRESQISACASKQSSVIESRDVLTKKTDELRKLYADKEVPKPENWGGFLVKPEVVEFWQGQSTRAHDRIQFRRPKNGEVVDEKMTHTGDDGWVYERLSP</sequence>
<dbReference type="SUPFAM" id="SSF50475">
    <property type="entry name" value="FMN-binding split barrel"/>
    <property type="match status" value="1"/>
</dbReference>
<dbReference type="PANTHER" id="PTHR10851:SF0">
    <property type="entry name" value="PYRIDOXINE-5'-PHOSPHATE OXIDASE"/>
    <property type="match status" value="1"/>
</dbReference>
<keyword evidence="7" id="KW-0285">Flavoprotein</keyword>
<evidence type="ECO:0000259" key="10">
    <source>
        <dbReference type="Pfam" id="PF01243"/>
    </source>
</evidence>
<evidence type="ECO:0000313" key="13">
    <source>
        <dbReference type="RefSeq" id="XP_002732679.1"/>
    </source>
</evidence>
<evidence type="ECO:0000259" key="11">
    <source>
        <dbReference type="Pfam" id="PF10590"/>
    </source>
</evidence>
<keyword evidence="9" id="KW-0560">Oxidoreductase</keyword>
<evidence type="ECO:0000256" key="6">
    <source>
        <dbReference type="ARBA" id="ARBA00012801"/>
    </source>
</evidence>
<evidence type="ECO:0000313" key="12">
    <source>
        <dbReference type="Proteomes" id="UP000694865"/>
    </source>
</evidence>
<protein>
    <recommendedName>
        <fullName evidence="6">pyridoxal 5'-phosphate synthase</fullName>
        <ecNumber evidence="6">1.4.3.5</ecNumber>
    </recommendedName>
</protein>
<gene>
    <name evidence="13" type="primary">LOC100374410</name>
</gene>
<comment type="pathway">
    <text evidence="4">Cofactor metabolism; pyridoxal 5'-phosphate salvage; pyridoxal 5'-phosphate from pyridoxine 5'-phosphate: step 1/1.</text>
</comment>
<dbReference type="PANTHER" id="PTHR10851">
    <property type="entry name" value="PYRIDOXINE-5-PHOSPHATE OXIDASE"/>
    <property type="match status" value="1"/>
</dbReference>
<dbReference type="Proteomes" id="UP000694865">
    <property type="component" value="Unplaced"/>
</dbReference>
<dbReference type="Gene3D" id="2.30.110.10">
    <property type="entry name" value="Electron Transport, Fmn-binding Protein, Chain A"/>
    <property type="match status" value="1"/>
</dbReference>
<keyword evidence="8" id="KW-0288">FMN</keyword>
<feature type="domain" description="Pyridoxamine 5'-phosphate oxidase N-terminal" evidence="10">
    <location>
        <begin position="4"/>
        <end position="110"/>
    </location>
</feature>
<dbReference type="RefSeq" id="XP_002732679.1">
    <property type="nucleotide sequence ID" value="XM_002732633.2"/>
</dbReference>
<dbReference type="InterPro" id="IPR019576">
    <property type="entry name" value="Pyridoxamine_oxidase_dimer_C"/>
</dbReference>
<dbReference type="Pfam" id="PF01243">
    <property type="entry name" value="PNPOx_N"/>
    <property type="match status" value="1"/>
</dbReference>
<evidence type="ECO:0000256" key="1">
    <source>
        <dbReference type="ARBA" id="ARBA00001917"/>
    </source>
</evidence>
<reference evidence="13" key="1">
    <citation type="submission" date="2025-08" db="UniProtKB">
        <authorList>
            <consortium name="RefSeq"/>
        </authorList>
    </citation>
    <scope>IDENTIFICATION</scope>
    <source>
        <tissue evidence="13">Testes</tissue>
    </source>
</reference>
<dbReference type="InterPro" id="IPR000659">
    <property type="entry name" value="Pyridox_Oxase"/>
</dbReference>
<evidence type="ECO:0000256" key="7">
    <source>
        <dbReference type="ARBA" id="ARBA00022630"/>
    </source>
</evidence>
<dbReference type="NCBIfam" id="TIGR00558">
    <property type="entry name" value="pdxH"/>
    <property type="match status" value="1"/>
</dbReference>
<accession>A0ABM0GLN9</accession>
<dbReference type="Pfam" id="PF10590">
    <property type="entry name" value="PNP_phzG_C"/>
    <property type="match status" value="1"/>
</dbReference>
<comment type="pathway">
    <text evidence="3">Cofactor metabolism; pyridoxal 5'-phosphate salvage; pyridoxal 5'-phosphate from pyridoxamine 5'-phosphate: step 1/1.</text>
</comment>
<dbReference type="InterPro" id="IPR011576">
    <property type="entry name" value="Pyridox_Oxase_N"/>
</dbReference>
<comment type="cofactor">
    <cofactor evidence="1">
        <name>FMN</name>
        <dbReference type="ChEBI" id="CHEBI:58210"/>
    </cofactor>
</comment>
<dbReference type="NCBIfam" id="NF004231">
    <property type="entry name" value="PRK05679.1"/>
    <property type="match status" value="1"/>
</dbReference>
<evidence type="ECO:0000256" key="5">
    <source>
        <dbReference type="ARBA" id="ARBA00007301"/>
    </source>
</evidence>